<dbReference type="SMART" id="SM00220">
    <property type="entry name" value="S_TKc"/>
    <property type="match status" value="1"/>
</dbReference>
<comment type="catalytic activity">
    <reaction evidence="7">
        <text>L-seryl-[protein] + ATP = O-phospho-L-seryl-[protein] + ADP + H(+)</text>
        <dbReference type="Rhea" id="RHEA:17989"/>
        <dbReference type="Rhea" id="RHEA-COMP:9863"/>
        <dbReference type="Rhea" id="RHEA-COMP:11604"/>
        <dbReference type="ChEBI" id="CHEBI:15378"/>
        <dbReference type="ChEBI" id="CHEBI:29999"/>
        <dbReference type="ChEBI" id="CHEBI:30616"/>
        <dbReference type="ChEBI" id="CHEBI:83421"/>
        <dbReference type="ChEBI" id="CHEBI:456216"/>
        <dbReference type="EC" id="2.7.11.1"/>
    </reaction>
</comment>
<keyword evidence="3 8" id="KW-0547">Nucleotide-binding</keyword>
<comment type="similarity">
    <text evidence="9">Belongs to the protein kinase superfamily.</text>
</comment>
<dbReference type="InterPro" id="IPR008271">
    <property type="entry name" value="Ser/Thr_kinase_AS"/>
</dbReference>
<dbReference type="FunFam" id="3.30.200.20:FF:000034">
    <property type="entry name" value="Kinase suppressor of Ras 1"/>
    <property type="match status" value="1"/>
</dbReference>
<dbReference type="AlphaFoldDB" id="A0AAW1RGW1"/>
<keyword evidence="1 9" id="KW-0723">Serine/threonine-protein kinase</keyword>
<name>A0AAW1RGW1_9CHLO</name>
<keyword evidence="2" id="KW-0808">Transferase</keyword>
<dbReference type="Proteomes" id="UP001445335">
    <property type="component" value="Unassembled WGS sequence"/>
</dbReference>
<dbReference type="EMBL" id="JALJOU010000038">
    <property type="protein sequence ID" value="KAK9832844.1"/>
    <property type="molecule type" value="Genomic_DNA"/>
</dbReference>
<dbReference type="GO" id="GO:0005524">
    <property type="term" value="F:ATP binding"/>
    <property type="evidence" value="ECO:0007669"/>
    <property type="project" value="UniProtKB-UniRule"/>
</dbReference>
<evidence type="ECO:0000313" key="12">
    <source>
        <dbReference type="Proteomes" id="UP001445335"/>
    </source>
</evidence>
<dbReference type="Gene3D" id="1.10.510.10">
    <property type="entry name" value="Transferase(Phosphotransferase) domain 1"/>
    <property type="match status" value="1"/>
</dbReference>
<evidence type="ECO:0000256" key="4">
    <source>
        <dbReference type="ARBA" id="ARBA00022777"/>
    </source>
</evidence>
<dbReference type="Pfam" id="PF07714">
    <property type="entry name" value="PK_Tyr_Ser-Thr"/>
    <property type="match status" value="1"/>
</dbReference>
<dbReference type="PROSITE" id="PS00107">
    <property type="entry name" value="PROTEIN_KINASE_ATP"/>
    <property type="match status" value="1"/>
</dbReference>
<dbReference type="SUPFAM" id="SSF56112">
    <property type="entry name" value="Protein kinase-like (PK-like)"/>
    <property type="match status" value="1"/>
</dbReference>
<dbReference type="CDD" id="cd13999">
    <property type="entry name" value="STKc_MAP3K-like"/>
    <property type="match status" value="1"/>
</dbReference>
<comment type="caution">
    <text evidence="11">The sequence shown here is derived from an EMBL/GenBank/DDBJ whole genome shotgun (WGS) entry which is preliminary data.</text>
</comment>
<evidence type="ECO:0000256" key="6">
    <source>
        <dbReference type="ARBA" id="ARBA00047899"/>
    </source>
</evidence>
<comment type="catalytic activity">
    <reaction evidence="6">
        <text>L-threonyl-[protein] + ATP = O-phospho-L-threonyl-[protein] + ADP + H(+)</text>
        <dbReference type="Rhea" id="RHEA:46608"/>
        <dbReference type="Rhea" id="RHEA-COMP:11060"/>
        <dbReference type="Rhea" id="RHEA-COMP:11605"/>
        <dbReference type="ChEBI" id="CHEBI:15378"/>
        <dbReference type="ChEBI" id="CHEBI:30013"/>
        <dbReference type="ChEBI" id="CHEBI:30616"/>
        <dbReference type="ChEBI" id="CHEBI:61977"/>
        <dbReference type="ChEBI" id="CHEBI:456216"/>
        <dbReference type="EC" id="2.7.11.1"/>
    </reaction>
</comment>
<evidence type="ECO:0000256" key="2">
    <source>
        <dbReference type="ARBA" id="ARBA00022679"/>
    </source>
</evidence>
<evidence type="ECO:0000256" key="9">
    <source>
        <dbReference type="RuleBase" id="RU000304"/>
    </source>
</evidence>
<evidence type="ECO:0000313" key="11">
    <source>
        <dbReference type="EMBL" id="KAK9832844.1"/>
    </source>
</evidence>
<dbReference type="InterPro" id="IPR017441">
    <property type="entry name" value="Protein_kinase_ATP_BS"/>
</dbReference>
<accession>A0AAW1RGW1</accession>
<dbReference type="PIRSF" id="PIRSF000654">
    <property type="entry name" value="Integrin-linked_kinase"/>
    <property type="match status" value="1"/>
</dbReference>
<gene>
    <name evidence="11" type="ORF">WJX81_006571</name>
</gene>
<dbReference type="InterPro" id="IPR051681">
    <property type="entry name" value="Ser/Thr_Kinases-Pseudokinases"/>
</dbReference>
<proteinExistence type="inferred from homology"/>
<evidence type="ECO:0000256" key="5">
    <source>
        <dbReference type="ARBA" id="ARBA00022840"/>
    </source>
</evidence>
<dbReference type="PANTHER" id="PTHR44329">
    <property type="entry name" value="SERINE/THREONINE-PROTEIN KINASE TNNI3K-RELATED"/>
    <property type="match status" value="1"/>
</dbReference>
<feature type="domain" description="Protein kinase" evidence="10">
    <location>
        <begin position="12"/>
        <end position="275"/>
    </location>
</feature>
<reference evidence="11 12" key="1">
    <citation type="journal article" date="2024" name="Nat. Commun.">
        <title>Phylogenomics reveals the evolutionary origins of lichenization in chlorophyte algae.</title>
        <authorList>
            <person name="Puginier C."/>
            <person name="Libourel C."/>
            <person name="Otte J."/>
            <person name="Skaloud P."/>
            <person name="Haon M."/>
            <person name="Grisel S."/>
            <person name="Petersen M."/>
            <person name="Berrin J.G."/>
            <person name="Delaux P.M."/>
            <person name="Dal Grande F."/>
            <person name="Keller J."/>
        </authorList>
    </citation>
    <scope>NUCLEOTIDE SEQUENCE [LARGE SCALE GENOMIC DNA]</scope>
    <source>
        <strain evidence="11 12">SAG 245.80</strain>
    </source>
</reference>
<dbReference type="InterPro" id="IPR000719">
    <property type="entry name" value="Prot_kinase_dom"/>
</dbReference>
<dbReference type="PROSITE" id="PS50011">
    <property type="entry name" value="PROTEIN_KINASE_DOM"/>
    <property type="match status" value="1"/>
</dbReference>
<evidence type="ECO:0000256" key="8">
    <source>
        <dbReference type="PROSITE-ProRule" id="PRU10141"/>
    </source>
</evidence>
<evidence type="ECO:0000256" key="1">
    <source>
        <dbReference type="ARBA" id="ARBA00022527"/>
    </source>
</evidence>
<keyword evidence="5 8" id="KW-0067">ATP-binding</keyword>
<organism evidence="11 12">
    <name type="scientific">Elliptochloris bilobata</name>
    <dbReference type="NCBI Taxonomy" id="381761"/>
    <lineage>
        <taxon>Eukaryota</taxon>
        <taxon>Viridiplantae</taxon>
        <taxon>Chlorophyta</taxon>
        <taxon>core chlorophytes</taxon>
        <taxon>Trebouxiophyceae</taxon>
        <taxon>Trebouxiophyceae incertae sedis</taxon>
        <taxon>Elliptochloris clade</taxon>
        <taxon>Elliptochloris</taxon>
    </lineage>
</organism>
<dbReference type="InterPro" id="IPR001245">
    <property type="entry name" value="Ser-Thr/Tyr_kinase_cat_dom"/>
</dbReference>
<feature type="binding site" evidence="8">
    <location>
        <position position="39"/>
    </location>
    <ligand>
        <name>ATP</name>
        <dbReference type="ChEBI" id="CHEBI:30616"/>
    </ligand>
</feature>
<dbReference type="GO" id="GO:0004674">
    <property type="term" value="F:protein serine/threonine kinase activity"/>
    <property type="evidence" value="ECO:0007669"/>
    <property type="project" value="UniProtKB-KW"/>
</dbReference>
<evidence type="ECO:0000256" key="7">
    <source>
        <dbReference type="ARBA" id="ARBA00048679"/>
    </source>
</evidence>
<dbReference type="PROSITE" id="PS00108">
    <property type="entry name" value="PROTEIN_KINASE_ST"/>
    <property type="match status" value="1"/>
</dbReference>
<sequence>MAVADIDYETEVQLEEKIGSGAFGSVYRGRWRGRLVAIKVLRAAFPGDAAAELDSFRREVRVLSSLQHARIVGLLGACMAPPHICLVEELVSGGSLFDALHRRSRRRGPSCAMPLAYPRLLQVATDVADAMAYLHQPPAIVHRDLKSSNVLLDAAGRAVMKDRTFMSTVMTSAAGTPAYMAPETFEGQQVTEKVDMYSFGVLLWECLTGEQPWAELSTPMQVIYVVGVLGRRPRIPAGCAAELRSLICDCWQRDPRARPPFAAILIRLQEEQQRLQEA</sequence>
<dbReference type="Gene3D" id="3.30.200.20">
    <property type="entry name" value="Phosphorylase Kinase, domain 1"/>
    <property type="match status" value="1"/>
</dbReference>
<dbReference type="InterPro" id="IPR011009">
    <property type="entry name" value="Kinase-like_dom_sf"/>
</dbReference>
<evidence type="ECO:0000256" key="3">
    <source>
        <dbReference type="ARBA" id="ARBA00022741"/>
    </source>
</evidence>
<keyword evidence="12" id="KW-1185">Reference proteome</keyword>
<keyword evidence="4" id="KW-0418">Kinase</keyword>
<protein>
    <recommendedName>
        <fullName evidence="10">Protein kinase domain-containing protein</fullName>
    </recommendedName>
</protein>
<evidence type="ECO:0000259" key="10">
    <source>
        <dbReference type="PROSITE" id="PS50011"/>
    </source>
</evidence>